<keyword evidence="2" id="KW-0934">Plastid</keyword>
<protein>
    <submittedName>
        <fullName evidence="2">Uncharacterized protein</fullName>
    </submittedName>
</protein>
<keyword evidence="1" id="KW-0812">Transmembrane</keyword>
<sequence length="285" mass="33393">MSLTSNYNKEEPLNFEMKVPNTRFINFTATWVFSPAFIRLYFYMLLQPLGEEDLKKLFGEKRVAEFKHVVGPKKVEEVVHSNGVASAEGVEEFKDNPNNLENNWIFSEKDFLSLLYPLIADFLQNDVEEFCEVAKLVEDLREVIKFQKILTQEKNQLVFYAMALHSALGLKYLVQSTRIIPIPNSYASMGTVFAKLFRQRLDKIENQLSANQNLIELLNRGRISPEMIEYYDRLFLELQKDTTQLSPKEDNRVFILILHIFLHFLGKKYVEFVEKVFGEKKNEKI</sequence>
<accession>A0A291F380</accession>
<proteinExistence type="predicted"/>
<evidence type="ECO:0000313" key="2">
    <source>
        <dbReference type="EMBL" id="ATG26594.1"/>
    </source>
</evidence>
<keyword evidence="1" id="KW-0472">Membrane</keyword>
<gene>
    <name evidence="2" type="primary">ORF285</name>
    <name evidence="2" type="ORF">Cyp_bu_bu1Pt0174</name>
</gene>
<organism evidence="2">
    <name type="scientific">Cyphia bulbosa var. bulbosa</name>
    <dbReference type="NCBI Taxonomy" id="2041115"/>
    <lineage>
        <taxon>Eukaryota</taxon>
        <taxon>Viridiplantae</taxon>
        <taxon>Streptophyta</taxon>
        <taxon>Embryophyta</taxon>
        <taxon>Tracheophyta</taxon>
        <taxon>Spermatophyta</taxon>
        <taxon>Magnoliopsida</taxon>
        <taxon>eudicotyledons</taxon>
        <taxon>Gunneridae</taxon>
        <taxon>Pentapetalae</taxon>
        <taxon>asterids</taxon>
        <taxon>campanulids</taxon>
        <taxon>Asterales</taxon>
        <taxon>Campanulaceae</taxon>
        <taxon>Cyphia</taxon>
    </lineage>
</organism>
<dbReference type="AlphaFoldDB" id="A0A291F380"/>
<keyword evidence="1" id="KW-1133">Transmembrane helix</keyword>
<name>A0A291F380_9ASTR</name>
<geneLocation type="plastid" evidence="2"/>
<evidence type="ECO:0000256" key="1">
    <source>
        <dbReference type="SAM" id="Phobius"/>
    </source>
</evidence>
<dbReference type="EMBL" id="MF770624">
    <property type="protein sequence ID" value="ATG26594.1"/>
    <property type="molecule type" value="Genomic_DNA"/>
</dbReference>
<reference evidence="2" key="1">
    <citation type="journal article" date="2014" name="Proc. Natl. Acad. Sci. U.S.A.">
        <title>The dynamic history of plastid genomes in the Campanulaceae sensu lato is unique among angiosperms.</title>
        <authorList>
            <person name="Knox E.B."/>
        </authorList>
    </citation>
    <scope>NUCLEOTIDE SEQUENCE</scope>
</reference>
<feature type="transmembrane region" description="Helical" evidence="1">
    <location>
        <begin position="24"/>
        <end position="46"/>
    </location>
</feature>
<reference evidence="2" key="2">
    <citation type="submission" date="2017-08" db="EMBL/GenBank/DDBJ databases">
        <authorList>
            <person name="Knox E.B."/>
        </authorList>
    </citation>
    <scope>NUCLEOTIDE SEQUENCE</scope>
</reference>